<keyword evidence="1" id="KW-0732">Signal</keyword>
<dbReference type="EMBL" id="JAUQSZ010000003">
    <property type="protein sequence ID" value="MDO7841931.1"/>
    <property type="molecule type" value="Genomic_DNA"/>
</dbReference>
<feature type="chain" id="PRO_5047059527" description="PepSY domain-containing protein" evidence="1">
    <location>
        <begin position="21"/>
        <end position="102"/>
    </location>
</feature>
<name>A0ABT8ZWJ3_9SPHN</name>
<accession>A0ABT8ZWJ3</accession>
<evidence type="ECO:0000256" key="1">
    <source>
        <dbReference type="SAM" id="SignalP"/>
    </source>
</evidence>
<organism evidence="2 3">
    <name type="scientific">Sphingomonas immobilis</name>
    <dbReference type="NCBI Taxonomy" id="3063997"/>
    <lineage>
        <taxon>Bacteria</taxon>
        <taxon>Pseudomonadati</taxon>
        <taxon>Pseudomonadota</taxon>
        <taxon>Alphaproteobacteria</taxon>
        <taxon>Sphingomonadales</taxon>
        <taxon>Sphingomonadaceae</taxon>
        <taxon>Sphingomonas</taxon>
    </lineage>
</organism>
<protein>
    <recommendedName>
        <fullName evidence="4">PepSY domain-containing protein</fullName>
    </recommendedName>
</protein>
<dbReference type="Proteomes" id="UP001176468">
    <property type="component" value="Unassembled WGS sequence"/>
</dbReference>
<reference evidence="2" key="1">
    <citation type="submission" date="2023-07" db="EMBL/GenBank/DDBJ databases">
        <authorList>
            <person name="Kim M.K."/>
        </authorList>
    </citation>
    <scope>NUCLEOTIDE SEQUENCE</scope>
    <source>
        <strain evidence="2">CA1-15</strain>
    </source>
</reference>
<evidence type="ECO:0000313" key="2">
    <source>
        <dbReference type="EMBL" id="MDO7841931.1"/>
    </source>
</evidence>
<comment type="caution">
    <text evidence="2">The sequence shown here is derived from an EMBL/GenBank/DDBJ whole genome shotgun (WGS) entry which is preliminary data.</text>
</comment>
<gene>
    <name evidence="2" type="ORF">Q5H94_06310</name>
</gene>
<proteinExistence type="predicted"/>
<evidence type="ECO:0000313" key="3">
    <source>
        <dbReference type="Proteomes" id="UP001176468"/>
    </source>
</evidence>
<dbReference type="RefSeq" id="WP_304560388.1">
    <property type="nucleotide sequence ID" value="NZ_JAUQSZ010000003.1"/>
</dbReference>
<evidence type="ECO:0008006" key="4">
    <source>
        <dbReference type="Google" id="ProtNLM"/>
    </source>
</evidence>
<sequence>MRIAPIALLGVALLATPALAQVAPAKNNVAIKDTHTVDDGTSRSGANSFTQAQAREHIAKSGFTNVSALTKDKHGVWRGTARKGGRTLHVGLDFKGNVSTGR</sequence>
<keyword evidence="3" id="KW-1185">Reference proteome</keyword>
<feature type="signal peptide" evidence="1">
    <location>
        <begin position="1"/>
        <end position="20"/>
    </location>
</feature>